<dbReference type="InterPro" id="IPR039329">
    <property type="entry name" value="SIAE"/>
</dbReference>
<proteinExistence type="predicted"/>
<reference evidence="5" key="1">
    <citation type="submission" date="2016-07" db="EMBL/GenBank/DDBJ databases">
        <title>Phaeobacter portensis sp. nov., a tropodithietic acid producing bacterium isolated from a German harbor.</title>
        <authorList>
            <person name="Freese H.M."/>
            <person name="Bunk B."/>
            <person name="Breider S."/>
            <person name="Brinkhoff T."/>
        </authorList>
    </citation>
    <scope>NUCLEOTIDE SEQUENCE [LARGE SCALE GENOMIC DNA]</scope>
    <source>
        <strain evidence="5">P97</strain>
    </source>
</reference>
<dbReference type="Pfam" id="PF17936">
    <property type="entry name" value="Big_6"/>
    <property type="match status" value="1"/>
</dbReference>
<dbReference type="KEGG" id="php:PhaeoP97_00188"/>
<dbReference type="NCBIfam" id="NF033510">
    <property type="entry name" value="Ca_tandemer"/>
    <property type="match status" value="9"/>
</dbReference>
<organism evidence="4 5">
    <name type="scientific">Phaeobacter porticola</name>
    <dbReference type="NCBI Taxonomy" id="1844006"/>
    <lineage>
        <taxon>Bacteria</taxon>
        <taxon>Pseudomonadati</taxon>
        <taxon>Pseudomonadota</taxon>
        <taxon>Alphaproteobacteria</taxon>
        <taxon>Rhodobacterales</taxon>
        <taxon>Roseobacteraceae</taxon>
        <taxon>Phaeobacter</taxon>
    </lineage>
</organism>
<dbReference type="Pfam" id="PF22783">
    <property type="entry name" value="BapA_N"/>
    <property type="match status" value="1"/>
</dbReference>
<feature type="domain" description="Bacterial Ig-like" evidence="2">
    <location>
        <begin position="998"/>
        <end position="1071"/>
    </location>
</feature>
<evidence type="ECO:0000259" key="1">
    <source>
        <dbReference type="Pfam" id="PF17936"/>
    </source>
</evidence>
<sequence>MVAETADGQNNAGYLGAIIPALWSFDERYIKMSTVGYIVRDMAGTKQHGTSADTPQATISTAQAKDISLNLGPSDVESYARRGQDLHITLIDGQVVVLDDFFNTGATGGKNLFLSEEGNFIEVVLEDRTDGMLYASYEPLDLSGKWSAYDDMVFLDVERIEPVVAPLVAPLIGGLGTAGAAAGVVGAAAIVGGGGGGGGGGGAVTPTVDNPDATYPVAGSTTEDVIVSGTGAPGSTVDVTLGTITETVTVKDDGTWVANFPVTNLPPDGSYETTVHVKDPTGTEFDLDGPSVIIDTTPPPIAVNTVEGDDHINYIEVADGVVINGTGEAGASVSVVFQGVTRTTTVAENGTWSVNYSVNEVATGIYSSTIEVTSADSFGNTSTTTHTVDVDTETRVTINTQVGNDHMISGAEQAAGITLTGTAEAGSTVVVTFQGVSRTVTTDAQGNWSASYLSSEIATGTYDASVSAVSTDTNGNTSSTSTTIPVDTETTASLDAVQAGDNVISAPEVASGVSLTGKAEAGATVAVTLEGTTHTVTADAQGNWSADFASSEIPAGEYDASVSVTATDALGNTASTTGTVRVDTETTVALSNPLAGDNLINATEANNGLDLTGTAEAGASVVVQLGNATRTVTANAQGQWSATFAGSDIADGTYDTTVTATATDIYGNTASTSSQIRVDTTTSVGLDSGQAGGDDLLNGAEAAGGLTLTGTAEAGASVAVTFQGITRTVTADAQGRWSAPYTAGEITQSATPYDSPISVTATDAAGNSESTSGTLRVDTSTTVSIDANQAGGDNIVNAAEAQAGVTLTGSAEPGSSVEVTVAGVTRTATVASNGTWSALFEPGALAAGEYNTSVTVSSTDAAGNTASASSALRVDTVAGTVALSPDPIEIDDVINAVERADGVEISGTATPGLTVTVGLGAASRQVVADGNGNWATTFPATEIPTGTQTLPITASIVDDAGNTASVSDTVALDTEVVPLTVQPNQTSDDIVNKAEQIAGTTLSGTVEAGSTVAVTIGAITNNATVDASGNWSVTFSDADLPDGTYTATATIRATDAAGNERSTVEQFSVDTEVGAATINTVTESSSGIVRLETLDATDNYSVNTLNPNGTMGSPAASKTVDPIDGTEFRFGTAIPDGTHLVLSRNDAVGNTSSTLVVFDDNATNAGSLDHAALGQFNVDDLNLHYASDVSLTLNESAIKALSGNSDTLTIRGDNNDTITLAGGNAGGTRQIDGETFNVYTIGNDGTTLIVDQDVQVVL</sequence>
<feature type="domain" description="Bacterial Ig-like" evidence="2">
    <location>
        <begin position="515"/>
        <end position="584"/>
    </location>
</feature>
<gene>
    <name evidence="4" type="ORF">PhaeoP97_00188</name>
</gene>
<dbReference type="Gene3D" id="2.60.40.10">
    <property type="entry name" value="Immunoglobulins"/>
    <property type="match status" value="9"/>
</dbReference>
<dbReference type="InterPro" id="IPR048051">
    <property type="entry name" value="BapA-like_prefix-like"/>
</dbReference>
<keyword evidence="4" id="KW-0969">Cilium</keyword>
<dbReference type="Proteomes" id="UP000183859">
    <property type="component" value="Chromosome"/>
</dbReference>
<keyword evidence="4" id="KW-0966">Cell projection</keyword>
<dbReference type="NCBIfam" id="NF033677">
    <property type="entry name" value="biofilm_BapA_N"/>
    <property type="match status" value="1"/>
</dbReference>
<dbReference type="PANTHER" id="PTHR22901:SF0">
    <property type="entry name" value="SIALATE O-ACETYLESTERASE"/>
    <property type="match status" value="1"/>
</dbReference>
<protein>
    <submittedName>
        <fullName evidence="4">Bacterial Ig-like domain protein (Group 3)/Putative flagellar system-associated repeat protein</fullName>
    </submittedName>
</protein>
<evidence type="ECO:0000313" key="5">
    <source>
        <dbReference type="Proteomes" id="UP000183859"/>
    </source>
</evidence>
<dbReference type="GO" id="GO:0005975">
    <property type="term" value="P:carbohydrate metabolic process"/>
    <property type="evidence" value="ECO:0007669"/>
    <property type="project" value="TreeGrafter"/>
</dbReference>
<feature type="domain" description="Bacterial Ig-like" evidence="2">
    <location>
        <begin position="596"/>
        <end position="680"/>
    </location>
</feature>
<dbReference type="EMBL" id="CP016364">
    <property type="protein sequence ID" value="APG45641.1"/>
    <property type="molecule type" value="Genomic_DNA"/>
</dbReference>
<dbReference type="PANTHER" id="PTHR22901">
    <property type="entry name" value="SIALATE O-ACETYLESTERASE"/>
    <property type="match status" value="1"/>
</dbReference>
<feature type="domain" description="Bacterial Ig" evidence="1">
    <location>
        <begin position="318"/>
        <end position="388"/>
    </location>
</feature>
<dbReference type="InterPro" id="IPR041498">
    <property type="entry name" value="Big_6"/>
</dbReference>
<evidence type="ECO:0000313" key="4">
    <source>
        <dbReference type="EMBL" id="APG45641.1"/>
    </source>
</evidence>
<dbReference type="GO" id="GO:0001681">
    <property type="term" value="F:sialate O-acetylesterase activity"/>
    <property type="evidence" value="ECO:0007669"/>
    <property type="project" value="InterPro"/>
</dbReference>
<keyword evidence="5" id="KW-1185">Reference proteome</keyword>
<dbReference type="Pfam" id="PF19077">
    <property type="entry name" value="Big_13"/>
    <property type="match status" value="4"/>
</dbReference>
<keyword evidence="4" id="KW-0282">Flagellum</keyword>
<evidence type="ECO:0000259" key="2">
    <source>
        <dbReference type="Pfam" id="PF19077"/>
    </source>
</evidence>
<dbReference type="InterPro" id="IPR013783">
    <property type="entry name" value="Ig-like_fold"/>
</dbReference>
<name>A0A1L3I0K8_9RHOB</name>
<feature type="domain" description="Biofilm-associated protein BapA-like prefix-like" evidence="3">
    <location>
        <begin position="48"/>
        <end position="131"/>
    </location>
</feature>
<accession>A0A1L3I0K8</accession>
<dbReference type="STRING" id="1844006.PhaeoP97_00188"/>
<evidence type="ECO:0000259" key="3">
    <source>
        <dbReference type="Pfam" id="PF22783"/>
    </source>
</evidence>
<feature type="domain" description="Bacterial Ig-like" evidence="2">
    <location>
        <begin position="785"/>
        <end position="876"/>
    </location>
</feature>
<dbReference type="InterPro" id="IPR044016">
    <property type="entry name" value="Big_13"/>
</dbReference>
<dbReference type="AlphaFoldDB" id="A0A1L3I0K8"/>